<protein>
    <submittedName>
        <fullName evidence="1">Uncharacterized protein</fullName>
    </submittedName>
</protein>
<proteinExistence type="predicted"/>
<organism evidence="1">
    <name type="scientific">Bradyrhizobium quebecense</name>
    <dbReference type="NCBI Taxonomy" id="2748629"/>
    <lineage>
        <taxon>Bacteria</taxon>
        <taxon>Pseudomonadati</taxon>
        <taxon>Pseudomonadota</taxon>
        <taxon>Alphaproteobacteria</taxon>
        <taxon>Hyphomicrobiales</taxon>
        <taxon>Nitrobacteraceae</taxon>
        <taxon>Bradyrhizobium</taxon>
    </lineage>
</organism>
<dbReference type="RefSeq" id="WP_176534004.1">
    <property type="nucleotide sequence ID" value="NZ_CP088022.1"/>
</dbReference>
<dbReference type="EMBL" id="JABWSX010000001">
    <property type="protein sequence ID" value="NVL10974.1"/>
    <property type="molecule type" value="Genomic_DNA"/>
</dbReference>
<gene>
    <name evidence="1" type="ORF">HU230_36070</name>
</gene>
<comment type="caution">
    <text evidence="1">The sequence shown here is derived from an EMBL/GenBank/DDBJ whole genome shotgun (WGS) entry which is preliminary data.</text>
</comment>
<sequence length="91" mass="10552">MNWTPHDGVIVQWKRHKTKRRYWGFIGRADGELIWFGEGALDSNAIDRHTFGKGDHVKFALFPECRDGNRPTACKVWLVKRAQENGERDVA</sequence>
<evidence type="ECO:0000313" key="1">
    <source>
        <dbReference type="EMBL" id="NVL10974.1"/>
    </source>
</evidence>
<name>A0A973WTS3_9BRAD</name>
<reference evidence="1" key="1">
    <citation type="submission" date="2020-06" db="EMBL/GenBank/DDBJ databases">
        <title>Whole Genome Sequence of Bradyrhizobium sp. Strain 66S1MB.</title>
        <authorList>
            <person name="Bromfield E."/>
            <person name="Cloutier S."/>
        </authorList>
    </citation>
    <scope>NUCLEOTIDE SEQUENCE</scope>
    <source>
        <strain evidence="1">66S1MB</strain>
    </source>
</reference>
<accession>A0A973WTS3</accession>
<dbReference type="AlphaFoldDB" id="A0A973WTS3"/>